<dbReference type="Pfam" id="PF12913">
    <property type="entry name" value="SH3_6"/>
    <property type="match status" value="1"/>
</dbReference>
<evidence type="ECO:0000256" key="1">
    <source>
        <dbReference type="ARBA" id="ARBA00007074"/>
    </source>
</evidence>
<dbReference type="Proteomes" id="UP000249447">
    <property type="component" value="Chromosome"/>
</dbReference>
<evidence type="ECO:0000256" key="4">
    <source>
        <dbReference type="ARBA" id="ARBA00022807"/>
    </source>
</evidence>
<evidence type="ECO:0000256" key="2">
    <source>
        <dbReference type="ARBA" id="ARBA00022670"/>
    </source>
</evidence>
<dbReference type="AlphaFoldDB" id="A0A2U9T324"/>
<dbReference type="KEGG" id="lmb:C9I47_1374"/>
<dbReference type="InterPro" id="IPR027017">
    <property type="entry name" value="P60_peptidase_YkfC"/>
</dbReference>
<gene>
    <name evidence="6" type="ORF">C9I47_1374</name>
</gene>
<dbReference type="OrthoDB" id="9808890at2"/>
<keyword evidence="7" id="KW-1185">Reference proteome</keyword>
<dbReference type="EMBL" id="CP029843">
    <property type="protein sequence ID" value="AWV07076.1"/>
    <property type="molecule type" value="Genomic_DNA"/>
</dbReference>
<dbReference type="Gene3D" id="3.90.1720.10">
    <property type="entry name" value="endopeptidase domain like (from Nostoc punctiforme)"/>
    <property type="match status" value="1"/>
</dbReference>
<dbReference type="InterPro" id="IPR000064">
    <property type="entry name" value="NLP_P60_dom"/>
</dbReference>
<keyword evidence="2" id="KW-0645">Protease</keyword>
<feature type="domain" description="NlpC/P60" evidence="5">
    <location>
        <begin position="301"/>
        <end position="449"/>
    </location>
</feature>
<dbReference type="PROSITE" id="PS51935">
    <property type="entry name" value="NLPC_P60"/>
    <property type="match status" value="1"/>
</dbReference>
<dbReference type="GO" id="GO:0006508">
    <property type="term" value="P:proteolysis"/>
    <property type="evidence" value="ECO:0007669"/>
    <property type="project" value="UniProtKB-KW"/>
</dbReference>
<comment type="similarity">
    <text evidence="1">Belongs to the peptidase C40 family.</text>
</comment>
<organism evidence="6 7">
    <name type="scientific">Marilutibacter maris</name>
    <dbReference type="NCBI Taxonomy" id="1605891"/>
    <lineage>
        <taxon>Bacteria</taxon>
        <taxon>Pseudomonadati</taxon>
        <taxon>Pseudomonadota</taxon>
        <taxon>Gammaproteobacteria</taxon>
        <taxon>Lysobacterales</taxon>
        <taxon>Lysobacteraceae</taxon>
        <taxon>Marilutibacter</taxon>
    </lineage>
</organism>
<dbReference type="PIRSF" id="PIRSF019015">
    <property type="entry name" value="P60_peptidase_YkfC"/>
    <property type="match status" value="1"/>
</dbReference>
<dbReference type="InterPro" id="IPR039439">
    <property type="entry name" value="SH3b1_dom"/>
</dbReference>
<proteinExistence type="inferred from homology"/>
<reference evidence="6 7" key="1">
    <citation type="submission" date="2018-05" db="EMBL/GenBank/DDBJ databases">
        <title>The complete genome of Lysobacter maris HZ9B, a marine bacterium antagonistic against terrestrial plant pathogens.</title>
        <authorList>
            <person name="Zhang X.-Q."/>
        </authorList>
    </citation>
    <scope>NUCLEOTIDE SEQUENCE [LARGE SCALE GENOMIC DNA]</scope>
    <source>
        <strain evidence="6 7">HZ9B</strain>
    </source>
</reference>
<dbReference type="SUPFAM" id="SSF54001">
    <property type="entry name" value="Cysteine proteinases"/>
    <property type="match status" value="1"/>
</dbReference>
<sequence>MLVAMPATAFERPRPHPVDAETGATGIAGVRAEQLTPEFWTRRLSDPDRVVMDRAAIARQNLRLFAEDRSVRDLDALPAQMPRAEVTRWIRAASSPPTRELFDASGGSFDGIDALESALALDRIADTVTVRHGLVVERADMRGYPTAMRVFSAPGDTDIDRFQETALFPGTPLAILHESRDGAWWFAVSPRYAAWIRKQHVATGDRDRVLGYRHRTPYLVVTGATVDTVYNPEVPQVSELQLDMGVRVPLLADWPADRPVNGQAAYTGHVIELPIRDADGSLRFTPALLPRTRDVAADYLPLTQANLLRQGFKFLGERYGWGHSYNARDCSGFVSEIYRAFDVQLPRNTSAQGVSPVFNTVRFDENDDRRKRLEVLRTLQPGDLIYIPGHVMMVIGQYQGAPYVIHDVTGITLGEADGSRRRIALNGVSVTPLEPLLASGDAALVDRIYSIQKIRP</sequence>
<dbReference type="Pfam" id="PF00877">
    <property type="entry name" value="NLPC_P60"/>
    <property type="match status" value="1"/>
</dbReference>
<dbReference type="GO" id="GO:0008234">
    <property type="term" value="F:cysteine-type peptidase activity"/>
    <property type="evidence" value="ECO:0007669"/>
    <property type="project" value="UniProtKB-KW"/>
</dbReference>
<protein>
    <recommendedName>
        <fullName evidence="5">NlpC/P60 domain-containing protein</fullName>
    </recommendedName>
</protein>
<evidence type="ECO:0000313" key="6">
    <source>
        <dbReference type="EMBL" id="AWV07076.1"/>
    </source>
</evidence>
<keyword evidence="4" id="KW-0788">Thiol protease</keyword>
<accession>A0A2U9T324</accession>
<name>A0A2U9T324_9GAMM</name>
<keyword evidence="3" id="KW-0378">Hydrolase</keyword>
<evidence type="ECO:0000313" key="7">
    <source>
        <dbReference type="Proteomes" id="UP000249447"/>
    </source>
</evidence>
<evidence type="ECO:0000259" key="5">
    <source>
        <dbReference type="PROSITE" id="PS51935"/>
    </source>
</evidence>
<evidence type="ECO:0000256" key="3">
    <source>
        <dbReference type="ARBA" id="ARBA00022801"/>
    </source>
</evidence>
<dbReference type="InterPro" id="IPR038765">
    <property type="entry name" value="Papain-like_cys_pep_sf"/>
</dbReference>